<dbReference type="Proteomes" id="UP001060085">
    <property type="component" value="Linkage Group LG03"/>
</dbReference>
<keyword evidence="2" id="KW-1185">Reference proteome</keyword>
<comment type="caution">
    <text evidence="1">The sequence shown here is derived from an EMBL/GenBank/DDBJ whole genome shotgun (WGS) entry which is preliminary data.</text>
</comment>
<protein>
    <submittedName>
        <fullName evidence="1">Uncharacterized protein</fullName>
    </submittedName>
</protein>
<sequence>MELELEDDHFPISPPSFKAKLRNSLCFSCCFRRQVLDSHTPSSLSAATVTSDDKPTVVWLKKKVSAGQDFKDEIKDKCMTVFNRIGNGNSTKLKRHSSAEFRYDPLSYSLNFEDGFDGDDEAPLRNFSSRLPPSPPVKAMTPAIRGITAVS</sequence>
<evidence type="ECO:0000313" key="1">
    <source>
        <dbReference type="EMBL" id="KAI5674455.1"/>
    </source>
</evidence>
<proteinExistence type="predicted"/>
<organism evidence="1 2">
    <name type="scientific">Catharanthus roseus</name>
    <name type="common">Madagascar periwinkle</name>
    <name type="synonym">Vinca rosea</name>
    <dbReference type="NCBI Taxonomy" id="4058"/>
    <lineage>
        <taxon>Eukaryota</taxon>
        <taxon>Viridiplantae</taxon>
        <taxon>Streptophyta</taxon>
        <taxon>Embryophyta</taxon>
        <taxon>Tracheophyta</taxon>
        <taxon>Spermatophyta</taxon>
        <taxon>Magnoliopsida</taxon>
        <taxon>eudicotyledons</taxon>
        <taxon>Gunneridae</taxon>
        <taxon>Pentapetalae</taxon>
        <taxon>asterids</taxon>
        <taxon>lamiids</taxon>
        <taxon>Gentianales</taxon>
        <taxon>Apocynaceae</taxon>
        <taxon>Rauvolfioideae</taxon>
        <taxon>Vinceae</taxon>
        <taxon>Catharanthinae</taxon>
        <taxon>Catharanthus</taxon>
    </lineage>
</organism>
<dbReference type="EMBL" id="CM044703">
    <property type="protein sequence ID" value="KAI5674455.1"/>
    <property type="molecule type" value="Genomic_DNA"/>
</dbReference>
<evidence type="ECO:0000313" key="2">
    <source>
        <dbReference type="Proteomes" id="UP001060085"/>
    </source>
</evidence>
<accession>A0ACC0BP71</accession>
<reference evidence="2" key="1">
    <citation type="journal article" date="2023" name="Nat. Plants">
        <title>Single-cell RNA sequencing provides a high-resolution roadmap for understanding the multicellular compartmentation of specialized metabolism.</title>
        <authorList>
            <person name="Sun S."/>
            <person name="Shen X."/>
            <person name="Li Y."/>
            <person name="Li Y."/>
            <person name="Wang S."/>
            <person name="Li R."/>
            <person name="Zhang H."/>
            <person name="Shen G."/>
            <person name="Guo B."/>
            <person name="Wei J."/>
            <person name="Xu J."/>
            <person name="St-Pierre B."/>
            <person name="Chen S."/>
            <person name="Sun C."/>
        </authorList>
    </citation>
    <scope>NUCLEOTIDE SEQUENCE [LARGE SCALE GENOMIC DNA]</scope>
</reference>
<gene>
    <name evidence="1" type="ORF">M9H77_14819</name>
</gene>
<name>A0ACC0BP71_CATRO</name>